<dbReference type="PROSITE" id="PS50928">
    <property type="entry name" value="ABC_TM1"/>
    <property type="match status" value="1"/>
</dbReference>
<dbReference type="Gene3D" id="1.10.3720.10">
    <property type="entry name" value="MetI-like"/>
    <property type="match status" value="1"/>
</dbReference>
<evidence type="ECO:0000256" key="2">
    <source>
        <dbReference type="ARBA" id="ARBA00022692"/>
    </source>
</evidence>
<dbReference type="CDD" id="cd06261">
    <property type="entry name" value="TM_PBP2"/>
    <property type="match status" value="1"/>
</dbReference>
<feature type="transmembrane region" description="Helical" evidence="5">
    <location>
        <begin position="143"/>
        <end position="163"/>
    </location>
</feature>
<evidence type="ECO:0000313" key="8">
    <source>
        <dbReference type="EMBL" id="WUX35309.1"/>
    </source>
</evidence>
<proteinExistence type="inferred from homology"/>
<feature type="region of interest" description="Disordered" evidence="6">
    <location>
        <begin position="1"/>
        <end position="36"/>
    </location>
</feature>
<comment type="subcellular location">
    <subcellularLocation>
        <location evidence="5">Cell membrane</location>
        <topology evidence="5">Multi-pass membrane protein</topology>
    </subcellularLocation>
    <subcellularLocation>
        <location evidence="1">Membrane</location>
        <topology evidence="1">Multi-pass membrane protein</topology>
    </subcellularLocation>
</comment>
<dbReference type="SUPFAM" id="SSF160964">
    <property type="entry name" value="MalF N-terminal region-like"/>
    <property type="match status" value="1"/>
</dbReference>
<feature type="transmembrane region" description="Helical" evidence="5">
    <location>
        <begin position="299"/>
        <end position="320"/>
    </location>
</feature>
<name>A0ABZ1Z959_STRAQ</name>
<gene>
    <name evidence="8" type="ORF">OG367_03295</name>
</gene>
<keyword evidence="5" id="KW-0813">Transport</keyword>
<feature type="domain" description="ABC transmembrane type-1" evidence="7">
    <location>
        <begin position="106"/>
        <end position="320"/>
    </location>
</feature>
<dbReference type="SUPFAM" id="SSF161098">
    <property type="entry name" value="MetI-like"/>
    <property type="match status" value="1"/>
</dbReference>
<dbReference type="EMBL" id="CP109491">
    <property type="protein sequence ID" value="WUX35309.1"/>
    <property type="molecule type" value="Genomic_DNA"/>
</dbReference>
<evidence type="ECO:0000256" key="5">
    <source>
        <dbReference type="RuleBase" id="RU363032"/>
    </source>
</evidence>
<feature type="compositionally biased region" description="Low complexity" evidence="6">
    <location>
        <begin position="15"/>
        <end position="24"/>
    </location>
</feature>
<dbReference type="RefSeq" id="WP_329354443.1">
    <property type="nucleotide sequence ID" value="NZ_CP108726.1"/>
</dbReference>
<dbReference type="InterPro" id="IPR052730">
    <property type="entry name" value="Sugar_ABC_transporter"/>
</dbReference>
<dbReference type="Proteomes" id="UP001431926">
    <property type="component" value="Chromosome"/>
</dbReference>
<protein>
    <submittedName>
        <fullName evidence="8">Sugar ABC transporter permease</fullName>
    </submittedName>
</protein>
<comment type="similarity">
    <text evidence="5">Belongs to the binding-protein-dependent transport system permease family.</text>
</comment>
<dbReference type="InterPro" id="IPR000515">
    <property type="entry name" value="MetI-like"/>
</dbReference>
<dbReference type="PANTHER" id="PTHR43759:SF1">
    <property type="entry name" value="GLUCOSE IMPORT SYSTEM PERMEASE PROTEIN GLCT"/>
    <property type="match status" value="1"/>
</dbReference>
<evidence type="ECO:0000256" key="1">
    <source>
        <dbReference type="ARBA" id="ARBA00004141"/>
    </source>
</evidence>
<feature type="transmembrane region" description="Helical" evidence="5">
    <location>
        <begin position="110"/>
        <end position="131"/>
    </location>
</feature>
<evidence type="ECO:0000259" key="7">
    <source>
        <dbReference type="PROSITE" id="PS50928"/>
    </source>
</evidence>
<evidence type="ECO:0000256" key="3">
    <source>
        <dbReference type="ARBA" id="ARBA00022989"/>
    </source>
</evidence>
<reference evidence="8" key="1">
    <citation type="submission" date="2022-10" db="EMBL/GenBank/DDBJ databases">
        <title>The complete genomes of actinobacterial strains from the NBC collection.</title>
        <authorList>
            <person name="Joergensen T.S."/>
            <person name="Alvarez Arevalo M."/>
            <person name="Sterndorff E.B."/>
            <person name="Faurdal D."/>
            <person name="Vuksanovic O."/>
            <person name="Mourched A.-S."/>
            <person name="Charusanti P."/>
            <person name="Shaw S."/>
            <person name="Blin K."/>
            <person name="Weber T."/>
        </authorList>
    </citation>
    <scope>NUCLEOTIDE SEQUENCE</scope>
    <source>
        <strain evidence="8">NBC_01436</strain>
    </source>
</reference>
<sequence length="329" mass="35786">MPATEATEAARVAGTPRGSTARTPSPTPPGTGRRQRTFEQANRRLKWAMLSPAVLFVGLMIVFPLVFTLNLSLTDAFGAVNADSAHVGLRNFTDALGDTRRFWPAARRTLVFTVGAVVLETVLGLALAMLMRKPFRGMRWVRTVLIIPLLATPVAIGILWLLILDPTNGIANHLLEAVGVPRQEFLGSVGQSLPTLMLIDVWQWTPMMTLLLLAGLTTLPEEPEEAALVDGANAWQRFRYVVLPMLGPTLATALVLRAVDALKTFDILYATKGAGGGSDFEVETLNVYAYGLTFDYQEYGLAAAVLVLFTLFIIGVVVLLRRRGGRKNA</sequence>
<keyword evidence="3 5" id="KW-1133">Transmembrane helix</keyword>
<evidence type="ECO:0000256" key="6">
    <source>
        <dbReference type="SAM" id="MobiDB-lite"/>
    </source>
</evidence>
<dbReference type="InterPro" id="IPR035906">
    <property type="entry name" value="MetI-like_sf"/>
</dbReference>
<keyword evidence="4 5" id="KW-0472">Membrane</keyword>
<accession>A0ABZ1Z959</accession>
<feature type="transmembrane region" description="Helical" evidence="5">
    <location>
        <begin position="240"/>
        <end position="259"/>
    </location>
</feature>
<evidence type="ECO:0000313" key="9">
    <source>
        <dbReference type="Proteomes" id="UP001431926"/>
    </source>
</evidence>
<dbReference type="PANTHER" id="PTHR43759">
    <property type="entry name" value="TREHALOSE TRANSPORT SYSTEM PERMEASE PROTEIN SUGA"/>
    <property type="match status" value="1"/>
</dbReference>
<feature type="transmembrane region" description="Helical" evidence="5">
    <location>
        <begin position="47"/>
        <end position="67"/>
    </location>
</feature>
<evidence type="ECO:0000256" key="4">
    <source>
        <dbReference type="ARBA" id="ARBA00023136"/>
    </source>
</evidence>
<feature type="transmembrane region" description="Helical" evidence="5">
    <location>
        <begin position="201"/>
        <end position="219"/>
    </location>
</feature>
<keyword evidence="9" id="KW-1185">Reference proteome</keyword>
<keyword evidence="2 5" id="KW-0812">Transmembrane</keyword>
<dbReference type="Pfam" id="PF00528">
    <property type="entry name" value="BPD_transp_1"/>
    <property type="match status" value="1"/>
</dbReference>
<organism evidence="8 9">
    <name type="scientific">Streptomyces anulatus</name>
    <name type="common">Streptomyces chrysomallus</name>
    <dbReference type="NCBI Taxonomy" id="1892"/>
    <lineage>
        <taxon>Bacteria</taxon>
        <taxon>Bacillati</taxon>
        <taxon>Actinomycetota</taxon>
        <taxon>Actinomycetes</taxon>
        <taxon>Kitasatosporales</taxon>
        <taxon>Streptomycetaceae</taxon>
        <taxon>Streptomyces</taxon>
    </lineage>
</organism>